<evidence type="ECO:0000256" key="9">
    <source>
        <dbReference type="RuleBase" id="RU362122"/>
    </source>
</evidence>
<evidence type="ECO:0000256" key="3">
    <source>
        <dbReference type="ARBA" id="ARBA00022448"/>
    </source>
</evidence>
<keyword evidence="5 9" id="KW-0812">Transmembrane</keyword>
<comment type="subcellular location">
    <subcellularLocation>
        <location evidence="1 9">Cell membrane</location>
        <topology evidence="1 9">Multi-pass membrane protein</topology>
    </subcellularLocation>
</comment>
<accession>A0AAX2CG90</accession>
<evidence type="ECO:0000256" key="5">
    <source>
        <dbReference type="ARBA" id="ARBA00022692"/>
    </source>
</evidence>
<evidence type="ECO:0000313" key="11">
    <source>
        <dbReference type="Proteomes" id="UP000242164"/>
    </source>
</evidence>
<reference evidence="10 11" key="1">
    <citation type="submission" date="2016-08" db="EMBL/GenBank/DDBJ databases">
        <authorList>
            <person name="Loux V."/>
            <person name="Rue O."/>
        </authorList>
    </citation>
    <scope>NUCLEOTIDE SEQUENCE [LARGE SCALE GENOMIC DNA]</scope>
    <source>
        <strain evidence="10 11">AFSSA_08CEB44bac</strain>
    </source>
</reference>
<dbReference type="InterPro" id="IPR004685">
    <property type="entry name" value="Brnchd-chn_aa_trnsp_Livcs"/>
</dbReference>
<keyword evidence="8 9" id="KW-0472">Membrane</keyword>
<dbReference type="PANTHER" id="PTHR30588:SF8">
    <property type="entry name" value="BRANCHED-CHAIN AMINO ACID PERMEASE BRAB"/>
    <property type="match status" value="1"/>
</dbReference>
<evidence type="ECO:0000256" key="4">
    <source>
        <dbReference type="ARBA" id="ARBA00022475"/>
    </source>
</evidence>
<feature type="transmembrane region" description="Helical" evidence="9">
    <location>
        <begin position="61"/>
        <end position="88"/>
    </location>
</feature>
<dbReference type="GO" id="GO:0015190">
    <property type="term" value="F:L-leucine transmembrane transporter activity"/>
    <property type="evidence" value="ECO:0007669"/>
    <property type="project" value="TreeGrafter"/>
</dbReference>
<feature type="transmembrane region" description="Helical" evidence="9">
    <location>
        <begin position="249"/>
        <end position="273"/>
    </location>
</feature>
<dbReference type="GO" id="GO:0005304">
    <property type="term" value="F:L-valine transmembrane transporter activity"/>
    <property type="evidence" value="ECO:0007669"/>
    <property type="project" value="TreeGrafter"/>
</dbReference>
<keyword evidence="4" id="KW-1003">Cell membrane</keyword>
<feature type="transmembrane region" description="Helical" evidence="9">
    <location>
        <begin position="215"/>
        <end position="237"/>
    </location>
</feature>
<dbReference type="GO" id="GO:0015820">
    <property type="term" value="P:L-leucine transport"/>
    <property type="evidence" value="ECO:0007669"/>
    <property type="project" value="TreeGrafter"/>
</dbReference>
<protein>
    <recommendedName>
        <fullName evidence="9">Branched-chain amino acid transport system carrier protein</fullName>
    </recommendedName>
</protein>
<sequence>MRSIFVKGRKTITDAMQMKEMKGTLRSGDTVAIGLMLFALFLGAGNLIFPPVLGQQAGENVWIATIGFLVTGVGLPLLAVTAVAFVGGDLKALSSRVHPIFAFIFPLVSYLAIGPFFAIPRTGAVSFEMGMKPFLAEGLVSEWYILFLYTAVFFGTTWYLSLNPSKLIDWFGRFLTPLLVLIVAVIVSKAIIDPIGEPAAPLDVYKDNAFFGGFIQGYLTMDAISALVFGIVVVQVIRSKGITESNQIAKTTITSGIIAVFGLTLIYLSLAYLGSTSTSLGVSDNGGLILTKVVNELYGTSGKILLGLVITLACLTTSVGLTSACAGFFTKLFPKLSHRMIVTMVCVFSLVVSNLGLTQLIAVTLPVLMIIYPVAIVLIVLSYFHKWIEQRNTIYIGAILGALVISLFNGLESANIKFDTVTNVLEMLPLYKEGIGWLLPSCIGGMIGYFLYRPNESNTLQKKGA</sequence>
<keyword evidence="7 9" id="KW-1133">Transmembrane helix</keyword>
<feature type="transmembrane region" description="Helical" evidence="9">
    <location>
        <begin position="304"/>
        <end position="329"/>
    </location>
</feature>
<feature type="transmembrane region" description="Helical" evidence="9">
    <location>
        <begin position="392"/>
        <end position="411"/>
    </location>
</feature>
<comment type="function">
    <text evidence="9">Component of the transport system for branched-chain amino acids.</text>
</comment>
<feature type="transmembrane region" description="Helical" evidence="9">
    <location>
        <begin position="31"/>
        <end position="49"/>
    </location>
</feature>
<keyword evidence="3 9" id="KW-0813">Transport</keyword>
<keyword evidence="6 9" id="KW-0029">Amino-acid transport</keyword>
<name>A0AAX2CG90_9BACI</name>
<evidence type="ECO:0000256" key="2">
    <source>
        <dbReference type="ARBA" id="ARBA00008540"/>
    </source>
</evidence>
<feature type="transmembrane region" description="Helical" evidence="9">
    <location>
        <begin position="100"/>
        <end position="123"/>
    </location>
</feature>
<feature type="transmembrane region" description="Helical" evidence="9">
    <location>
        <begin position="174"/>
        <end position="195"/>
    </location>
</feature>
<feature type="transmembrane region" description="Helical" evidence="9">
    <location>
        <begin position="434"/>
        <end position="452"/>
    </location>
</feature>
<dbReference type="Pfam" id="PF05525">
    <property type="entry name" value="Branch_AA_trans"/>
    <property type="match status" value="1"/>
</dbReference>
<proteinExistence type="inferred from homology"/>
<dbReference type="NCBIfam" id="TIGR00796">
    <property type="entry name" value="livcs"/>
    <property type="match status" value="1"/>
</dbReference>
<dbReference type="GO" id="GO:0005886">
    <property type="term" value="C:plasma membrane"/>
    <property type="evidence" value="ECO:0007669"/>
    <property type="project" value="UniProtKB-SubCell"/>
</dbReference>
<feature type="transmembrane region" description="Helical" evidence="9">
    <location>
        <begin position="341"/>
        <end position="361"/>
    </location>
</feature>
<evidence type="ECO:0000256" key="7">
    <source>
        <dbReference type="ARBA" id="ARBA00022989"/>
    </source>
</evidence>
<evidence type="ECO:0000313" key="10">
    <source>
        <dbReference type="EMBL" id="SCL90596.1"/>
    </source>
</evidence>
<evidence type="ECO:0000256" key="1">
    <source>
        <dbReference type="ARBA" id="ARBA00004651"/>
    </source>
</evidence>
<evidence type="ECO:0000256" key="6">
    <source>
        <dbReference type="ARBA" id="ARBA00022970"/>
    </source>
</evidence>
<dbReference type="EMBL" id="FMIK01000023">
    <property type="protein sequence ID" value="SCL90596.1"/>
    <property type="molecule type" value="Genomic_DNA"/>
</dbReference>
<dbReference type="GO" id="GO:0015188">
    <property type="term" value="F:L-isoleucine transmembrane transporter activity"/>
    <property type="evidence" value="ECO:0007669"/>
    <property type="project" value="TreeGrafter"/>
</dbReference>
<dbReference type="PANTHER" id="PTHR30588">
    <property type="entry name" value="BRANCHED-CHAIN AMINO ACID TRANSPORT SYSTEM 2 CARRIER PROTEIN"/>
    <property type="match status" value="1"/>
</dbReference>
<dbReference type="AlphaFoldDB" id="A0AAX2CG90"/>
<evidence type="ECO:0000256" key="8">
    <source>
        <dbReference type="ARBA" id="ARBA00023136"/>
    </source>
</evidence>
<feature type="transmembrane region" description="Helical" evidence="9">
    <location>
        <begin position="143"/>
        <end position="162"/>
    </location>
</feature>
<organism evidence="10 11">
    <name type="scientific">Bacillus cytotoxicus</name>
    <dbReference type="NCBI Taxonomy" id="580165"/>
    <lineage>
        <taxon>Bacteria</taxon>
        <taxon>Bacillati</taxon>
        <taxon>Bacillota</taxon>
        <taxon>Bacilli</taxon>
        <taxon>Bacillales</taxon>
        <taxon>Bacillaceae</taxon>
        <taxon>Bacillus</taxon>
        <taxon>Bacillus cereus group</taxon>
    </lineage>
</organism>
<feature type="transmembrane region" description="Helical" evidence="9">
    <location>
        <begin position="367"/>
        <end position="385"/>
    </location>
</feature>
<comment type="caution">
    <text evidence="10">The sequence shown here is derived from an EMBL/GenBank/DDBJ whole genome shotgun (WGS) entry which is preliminary data.</text>
</comment>
<dbReference type="Proteomes" id="UP000242164">
    <property type="component" value="Unassembled WGS sequence"/>
</dbReference>
<gene>
    <name evidence="10" type="ORF">BCB44BAC_01745</name>
</gene>
<dbReference type="GO" id="GO:0015818">
    <property type="term" value="P:isoleucine transport"/>
    <property type="evidence" value="ECO:0007669"/>
    <property type="project" value="TreeGrafter"/>
</dbReference>
<comment type="similarity">
    <text evidence="2 9">Belongs to the branched chain amino acid transporter family.</text>
</comment>